<dbReference type="CDD" id="cd03225">
    <property type="entry name" value="ABC_cobalt_CbiO_domain1"/>
    <property type="match status" value="1"/>
</dbReference>
<evidence type="ECO:0000313" key="7">
    <source>
        <dbReference type="Proteomes" id="UP001410795"/>
    </source>
</evidence>
<dbReference type="PROSITE" id="PS00211">
    <property type="entry name" value="ABC_TRANSPORTER_1"/>
    <property type="match status" value="1"/>
</dbReference>
<gene>
    <name evidence="6" type="ORF">GCM10022202_21690</name>
</gene>
<evidence type="ECO:0000256" key="2">
    <source>
        <dbReference type="ARBA" id="ARBA00022448"/>
    </source>
</evidence>
<evidence type="ECO:0000313" key="6">
    <source>
        <dbReference type="EMBL" id="GAA3660440.1"/>
    </source>
</evidence>
<comment type="similarity">
    <text evidence="1">Belongs to the ABC transporter superfamily.</text>
</comment>
<proteinExistence type="inferred from homology"/>
<reference evidence="7" key="1">
    <citation type="journal article" date="2019" name="Int. J. Syst. Evol. Microbiol.">
        <title>The Global Catalogue of Microorganisms (GCM) 10K type strain sequencing project: providing services to taxonomists for standard genome sequencing and annotation.</title>
        <authorList>
            <consortium name="The Broad Institute Genomics Platform"/>
            <consortium name="The Broad Institute Genome Sequencing Center for Infectious Disease"/>
            <person name="Wu L."/>
            <person name="Ma J."/>
        </authorList>
    </citation>
    <scope>NUCLEOTIDE SEQUENCE [LARGE SCALE GENOMIC DNA]</scope>
    <source>
        <strain evidence="7">JCM 16546</strain>
    </source>
</reference>
<dbReference type="InterPro" id="IPR015856">
    <property type="entry name" value="ABC_transpr_CbiO/EcfA_su"/>
</dbReference>
<name>A0ABP7BHY1_9MICO</name>
<dbReference type="InterPro" id="IPR003593">
    <property type="entry name" value="AAA+_ATPase"/>
</dbReference>
<dbReference type="InterPro" id="IPR027417">
    <property type="entry name" value="P-loop_NTPase"/>
</dbReference>
<dbReference type="GO" id="GO:0005524">
    <property type="term" value="F:ATP binding"/>
    <property type="evidence" value="ECO:0007669"/>
    <property type="project" value="UniProtKB-KW"/>
</dbReference>
<keyword evidence="4 6" id="KW-0067">ATP-binding</keyword>
<dbReference type="InterPro" id="IPR017871">
    <property type="entry name" value="ABC_transporter-like_CS"/>
</dbReference>
<evidence type="ECO:0000256" key="4">
    <source>
        <dbReference type="ARBA" id="ARBA00022840"/>
    </source>
</evidence>
<dbReference type="Gene3D" id="3.40.50.300">
    <property type="entry name" value="P-loop containing nucleotide triphosphate hydrolases"/>
    <property type="match status" value="1"/>
</dbReference>
<evidence type="ECO:0000256" key="3">
    <source>
        <dbReference type="ARBA" id="ARBA00022741"/>
    </source>
</evidence>
<evidence type="ECO:0000256" key="1">
    <source>
        <dbReference type="ARBA" id="ARBA00005417"/>
    </source>
</evidence>
<evidence type="ECO:0000259" key="5">
    <source>
        <dbReference type="PROSITE" id="PS50893"/>
    </source>
</evidence>
<dbReference type="SUPFAM" id="SSF52540">
    <property type="entry name" value="P-loop containing nucleoside triphosphate hydrolases"/>
    <property type="match status" value="1"/>
</dbReference>
<dbReference type="InterPro" id="IPR050095">
    <property type="entry name" value="ECF_ABC_transporter_ATP-bd"/>
</dbReference>
<dbReference type="RefSeq" id="WP_221860628.1">
    <property type="nucleotide sequence ID" value="NZ_BAAAYV010000010.1"/>
</dbReference>
<keyword evidence="3" id="KW-0547">Nucleotide-binding</keyword>
<dbReference type="SMART" id="SM00382">
    <property type="entry name" value="AAA"/>
    <property type="match status" value="1"/>
</dbReference>
<protein>
    <submittedName>
        <fullName evidence="6">ABC transporter ATP-binding protein</fullName>
    </submittedName>
</protein>
<dbReference type="Proteomes" id="UP001410795">
    <property type="component" value="Unassembled WGS sequence"/>
</dbReference>
<dbReference type="PROSITE" id="PS50893">
    <property type="entry name" value="ABC_TRANSPORTER_2"/>
    <property type="match status" value="1"/>
</dbReference>
<keyword evidence="2" id="KW-0813">Transport</keyword>
<accession>A0ABP7BHY1</accession>
<organism evidence="6 7">
    <name type="scientific">Microbacterium marinilacus</name>
    <dbReference type="NCBI Taxonomy" id="415209"/>
    <lineage>
        <taxon>Bacteria</taxon>
        <taxon>Bacillati</taxon>
        <taxon>Actinomycetota</taxon>
        <taxon>Actinomycetes</taxon>
        <taxon>Micrococcales</taxon>
        <taxon>Microbacteriaceae</taxon>
        <taxon>Microbacterium</taxon>
    </lineage>
</organism>
<dbReference type="Pfam" id="PF00005">
    <property type="entry name" value="ABC_tran"/>
    <property type="match status" value="1"/>
</dbReference>
<dbReference type="EMBL" id="BAAAYV010000010">
    <property type="protein sequence ID" value="GAA3660440.1"/>
    <property type="molecule type" value="Genomic_DNA"/>
</dbReference>
<dbReference type="InterPro" id="IPR003439">
    <property type="entry name" value="ABC_transporter-like_ATP-bd"/>
</dbReference>
<keyword evidence="7" id="KW-1185">Reference proteome</keyword>
<dbReference type="PANTHER" id="PTHR43553:SF24">
    <property type="entry name" value="ENERGY-COUPLING FACTOR TRANSPORTER ATP-BINDING PROTEIN ECFA1"/>
    <property type="match status" value="1"/>
</dbReference>
<dbReference type="PANTHER" id="PTHR43553">
    <property type="entry name" value="HEAVY METAL TRANSPORTER"/>
    <property type="match status" value="1"/>
</dbReference>
<feature type="domain" description="ABC transporter" evidence="5">
    <location>
        <begin position="14"/>
        <end position="241"/>
    </location>
</feature>
<comment type="caution">
    <text evidence="6">The sequence shown here is derived from an EMBL/GenBank/DDBJ whole genome shotgun (WGS) entry which is preliminary data.</text>
</comment>
<sequence length="245" mass="25923">MSRGGRAEPAGSAIRLEGVTVELGGRAVLRDVTATIDAHRVAVIGANGSGKSTFARLLNGLVAPTSGRIVVHGLDVSRDGARVRERVGFVFTNPDAQILMPTVAEDVALSLRGSGLSRSETASRVRTALERHGLAERADQPAYSLSGGQKQLLALVSVLIRDPALVIADEPTTLLDLGNARRIGDLLVREVPAQTVIVTHDLELAGRCDVAVRFADGRLTEIGPPADLIARYRAEFAETGREPGR</sequence>